<gene>
    <name evidence="1" type="ORF">ANG6_1713</name>
</gene>
<evidence type="ECO:0000313" key="2">
    <source>
        <dbReference type="Proteomes" id="UP000016981"/>
    </source>
</evidence>
<protein>
    <submittedName>
        <fullName evidence="1">Uncharacterized protein</fullName>
    </submittedName>
</protein>
<organism evidence="1 2">
    <name type="scientific">Streptococcus anginosus T5</name>
    <dbReference type="NCBI Taxonomy" id="1163302"/>
    <lineage>
        <taxon>Bacteria</taxon>
        <taxon>Bacillati</taxon>
        <taxon>Bacillota</taxon>
        <taxon>Bacilli</taxon>
        <taxon>Lactobacillales</taxon>
        <taxon>Streptococcaceae</taxon>
        <taxon>Streptococcus</taxon>
        <taxon>Streptococcus anginosus group</taxon>
    </lineage>
</organism>
<name>A0AAN4PAE7_STRAP</name>
<feature type="non-terminal residue" evidence="1">
    <location>
        <position position="1"/>
    </location>
</feature>
<dbReference type="AlphaFoldDB" id="A0AAN4PAE7"/>
<reference evidence="2" key="1">
    <citation type="submission" date="2013-09" db="EMBL/GenBank/DDBJ databases">
        <title>Genome Sequences of seven clinical isolates and type strains of anginosus group streptococci.</title>
        <authorList>
            <person name="Maruyama F."/>
            <person name="Sakurai A."/>
            <person name="Ogura Y."/>
            <person name="Homma H."/>
            <person name="Takahashi N."/>
            <person name="Ohtsubo Y."/>
            <person name="Hoshino T."/>
            <person name="Okahashi N."/>
            <person name="Nakagawa I."/>
            <person name="Kimura S."/>
            <person name="Fujiwara T."/>
            <person name="Hayashi T."/>
            <person name="Shintani S."/>
        </authorList>
    </citation>
    <scope>NUCLEOTIDE SEQUENCE [LARGE SCALE GENOMIC DNA]</scope>
    <source>
        <strain evidence="2">T5</strain>
    </source>
</reference>
<comment type="caution">
    <text evidence="1">The sequence shown here is derived from an EMBL/GenBank/DDBJ whole genome shotgun (WGS) entry which is preliminary data.</text>
</comment>
<dbReference type="Proteomes" id="UP000016981">
    <property type="component" value="Unassembled WGS sequence"/>
</dbReference>
<proteinExistence type="predicted"/>
<evidence type="ECO:0000313" key="1">
    <source>
        <dbReference type="EMBL" id="GAD47218.1"/>
    </source>
</evidence>
<accession>A0AAN4PAE7</accession>
<dbReference type="EMBL" id="BASY01000028">
    <property type="protein sequence ID" value="GAD47218.1"/>
    <property type="molecule type" value="Genomic_DNA"/>
</dbReference>
<sequence>SAPQKLDRKNLTFGVFYYEIEL</sequence>